<dbReference type="Pfam" id="PF07729">
    <property type="entry name" value="FCD"/>
    <property type="match status" value="1"/>
</dbReference>
<dbReference type="PROSITE" id="PS50949">
    <property type="entry name" value="HTH_GNTR"/>
    <property type="match status" value="1"/>
</dbReference>
<dbReference type="eggNOG" id="COG1802">
    <property type="taxonomic scope" value="Bacteria"/>
</dbReference>
<proteinExistence type="predicted"/>
<dbReference type="EMBL" id="AAOT01000009">
    <property type="protein sequence ID" value="EAR51711.1"/>
    <property type="molecule type" value="Genomic_DNA"/>
</dbReference>
<dbReference type="Gene3D" id="1.20.120.530">
    <property type="entry name" value="GntR ligand-binding domain-like"/>
    <property type="match status" value="1"/>
</dbReference>
<dbReference type="InterPro" id="IPR000524">
    <property type="entry name" value="Tscrpt_reg_HTH_GntR"/>
</dbReference>
<feature type="domain" description="HTH gntR-type" evidence="4">
    <location>
        <begin position="11"/>
        <end position="78"/>
    </location>
</feature>
<dbReference type="InterPro" id="IPR036388">
    <property type="entry name" value="WH-like_DNA-bd_sf"/>
</dbReference>
<dbReference type="eggNOG" id="COG2188">
    <property type="taxonomic scope" value="Bacteria"/>
</dbReference>
<dbReference type="PANTHER" id="PTHR43537">
    <property type="entry name" value="TRANSCRIPTIONAL REGULATOR, GNTR FAMILY"/>
    <property type="match status" value="1"/>
</dbReference>
<dbReference type="Pfam" id="PF00392">
    <property type="entry name" value="GntR"/>
    <property type="match status" value="1"/>
</dbReference>
<dbReference type="SUPFAM" id="SSF48008">
    <property type="entry name" value="GntR ligand-binding domain-like"/>
    <property type="match status" value="1"/>
</dbReference>
<protein>
    <submittedName>
        <fullName evidence="5">Transcriptional regulator, GntR family protein</fullName>
    </submittedName>
</protein>
<dbReference type="PANTHER" id="PTHR43537:SF49">
    <property type="entry name" value="TRANSCRIPTIONAL REGULATORY PROTEIN"/>
    <property type="match status" value="1"/>
</dbReference>
<evidence type="ECO:0000313" key="6">
    <source>
        <dbReference type="Proteomes" id="UP000003635"/>
    </source>
</evidence>
<dbReference type="HOGENOM" id="CLU_071276_0_0_5"/>
<dbReference type="STRING" id="314256.OG2516_06596"/>
<name>Q2CGK7_OCEGH</name>
<evidence type="ECO:0000313" key="5">
    <source>
        <dbReference type="EMBL" id="EAR51711.1"/>
    </source>
</evidence>
<gene>
    <name evidence="5" type="ORF">OG2516_06596</name>
</gene>
<reference evidence="5 6" key="1">
    <citation type="journal article" date="2010" name="J. Bacteriol.">
        <title>Genome sequences of Oceanicola granulosus HTCC2516(T) and Oceanicola batsensis HTCC2597(TDelta).</title>
        <authorList>
            <person name="Thrash J.C."/>
            <person name="Cho J.C."/>
            <person name="Vergin K.L."/>
            <person name="Giovannoni S.J."/>
        </authorList>
    </citation>
    <scope>NUCLEOTIDE SEQUENCE [LARGE SCALE GENOMIC DNA]</scope>
    <source>
        <strain evidence="6">ATCC BAA-861 / DSM 15982 / KCTC 12143 / HTCC2516</strain>
    </source>
</reference>
<dbReference type="InterPro" id="IPR036390">
    <property type="entry name" value="WH_DNA-bd_sf"/>
</dbReference>
<evidence type="ECO:0000259" key="4">
    <source>
        <dbReference type="PROSITE" id="PS50949"/>
    </source>
</evidence>
<keyword evidence="2" id="KW-0238">DNA-binding</keyword>
<evidence type="ECO:0000256" key="3">
    <source>
        <dbReference type="ARBA" id="ARBA00023163"/>
    </source>
</evidence>
<comment type="caution">
    <text evidence="5">The sequence shown here is derived from an EMBL/GenBank/DDBJ whole genome shotgun (WGS) entry which is preliminary data.</text>
</comment>
<dbReference type="RefSeq" id="WP_007254845.1">
    <property type="nucleotide sequence ID" value="NZ_CH724107.1"/>
</dbReference>
<accession>Q2CGK7</accession>
<dbReference type="Gene3D" id="1.10.10.10">
    <property type="entry name" value="Winged helix-like DNA-binding domain superfamily/Winged helix DNA-binding domain"/>
    <property type="match status" value="2"/>
</dbReference>
<dbReference type="GO" id="GO:0003677">
    <property type="term" value="F:DNA binding"/>
    <property type="evidence" value="ECO:0007669"/>
    <property type="project" value="UniProtKB-KW"/>
</dbReference>
<dbReference type="SUPFAM" id="SSF46785">
    <property type="entry name" value="Winged helix' DNA-binding domain"/>
    <property type="match status" value="2"/>
</dbReference>
<dbReference type="InterPro" id="IPR008920">
    <property type="entry name" value="TF_FadR/GntR_C"/>
</dbReference>
<evidence type="ECO:0000256" key="1">
    <source>
        <dbReference type="ARBA" id="ARBA00023015"/>
    </source>
</evidence>
<dbReference type="GO" id="GO:0003700">
    <property type="term" value="F:DNA-binding transcription factor activity"/>
    <property type="evidence" value="ECO:0007669"/>
    <property type="project" value="InterPro"/>
</dbReference>
<keyword evidence="3" id="KW-0804">Transcription</keyword>
<dbReference type="Proteomes" id="UP000003635">
    <property type="component" value="Unassembled WGS sequence"/>
</dbReference>
<evidence type="ECO:0000256" key="2">
    <source>
        <dbReference type="ARBA" id="ARBA00023125"/>
    </source>
</evidence>
<organism evidence="5 6">
    <name type="scientific">Oceanicola granulosus (strain ATCC BAA-861 / DSM 15982 / KCTC 12143 / HTCC2516)</name>
    <dbReference type="NCBI Taxonomy" id="314256"/>
    <lineage>
        <taxon>Bacteria</taxon>
        <taxon>Pseudomonadati</taxon>
        <taxon>Pseudomonadota</taxon>
        <taxon>Alphaproteobacteria</taxon>
        <taxon>Rhodobacterales</taxon>
        <taxon>Roseobacteraceae</taxon>
        <taxon>Oceanicola</taxon>
    </lineage>
</organism>
<keyword evidence="6" id="KW-1185">Reference proteome</keyword>
<dbReference type="SMART" id="SM00345">
    <property type="entry name" value="HTH_GNTR"/>
    <property type="match status" value="1"/>
</dbReference>
<sequence>MENLTVPNRSAPRYAAITEALEAAISEGRLAPATVISEEPVARAFGTSRTPARKALAELVERGRLERFEGRGFLVAGAGKGAAPRRIELTAESLGADAAPLADVPRQRAERIAETFERVISSALPFGRFRINEVAAAEYHGVSRTVIRELLQRHQDRGLVRKDRRSHWIVGPLTARDISHYFAIRQQLEPLALRDSAPRTPTSVILTMIEETEAAHAVPLVSSAEVARLERDLHWTLLQRTPNGHLLRFIEQSQIALVVNAVFSDAIGGRPFQVALREHLIVLEFLRRGSVEAASQALAEHLHLSAERTQRRLMSLSVFPPPELPGYMMRETRFNE</sequence>
<keyword evidence="1" id="KW-0805">Transcription regulation</keyword>
<dbReference type="SMART" id="SM00895">
    <property type="entry name" value="FCD"/>
    <property type="match status" value="1"/>
</dbReference>
<dbReference type="InterPro" id="IPR011711">
    <property type="entry name" value="GntR_C"/>
</dbReference>
<dbReference type="AlphaFoldDB" id="Q2CGK7"/>